<keyword evidence="1" id="KW-0378">Hydrolase</keyword>
<dbReference type="Proteomes" id="UP000241085">
    <property type="component" value="Unassembled WGS sequence"/>
</dbReference>
<dbReference type="GO" id="GO:0016787">
    <property type="term" value="F:hydrolase activity"/>
    <property type="evidence" value="ECO:0007669"/>
    <property type="project" value="UniProtKB-KW"/>
</dbReference>
<dbReference type="InterPro" id="IPR029058">
    <property type="entry name" value="AB_hydrolase_fold"/>
</dbReference>
<dbReference type="PANTHER" id="PTHR15394">
    <property type="entry name" value="SERINE HYDROLASE RBBP9"/>
    <property type="match status" value="1"/>
</dbReference>
<name>A0A2T4UPS5_9MICO</name>
<evidence type="ECO:0000313" key="1">
    <source>
        <dbReference type="EMBL" id="PTL71524.1"/>
    </source>
</evidence>
<dbReference type="Gene3D" id="3.40.50.1820">
    <property type="entry name" value="alpha/beta hydrolase"/>
    <property type="match status" value="1"/>
</dbReference>
<gene>
    <name evidence="1" type="ORF">C1I63_00715</name>
</gene>
<organism evidence="1 2">
    <name type="scientific">Rathayibacter caricis DSM 15933</name>
    <dbReference type="NCBI Taxonomy" id="1328867"/>
    <lineage>
        <taxon>Bacteria</taxon>
        <taxon>Bacillati</taxon>
        <taxon>Actinomycetota</taxon>
        <taxon>Actinomycetes</taxon>
        <taxon>Micrococcales</taxon>
        <taxon>Microbacteriaceae</taxon>
        <taxon>Rathayibacter</taxon>
    </lineage>
</organism>
<comment type="caution">
    <text evidence="1">The sequence shown here is derived from an EMBL/GenBank/DDBJ whole genome shotgun (WGS) entry which is preliminary data.</text>
</comment>
<dbReference type="SUPFAM" id="SSF53474">
    <property type="entry name" value="alpha/beta-Hydrolases"/>
    <property type="match status" value="1"/>
</dbReference>
<dbReference type="PANTHER" id="PTHR15394:SF3">
    <property type="entry name" value="SERINE HYDROLASE RBBP9"/>
    <property type="match status" value="1"/>
</dbReference>
<dbReference type="AlphaFoldDB" id="A0A2T4UPS5"/>
<protein>
    <submittedName>
        <fullName evidence="1">Alpha/beta hydrolase</fullName>
    </submittedName>
</protein>
<keyword evidence="2" id="KW-1185">Reference proteome</keyword>
<dbReference type="EMBL" id="PZPL01000001">
    <property type="protein sequence ID" value="PTL71524.1"/>
    <property type="molecule type" value="Genomic_DNA"/>
</dbReference>
<dbReference type="RefSeq" id="WP_107573396.1">
    <property type="nucleotide sequence ID" value="NZ_PZPL01000001.1"/>
</dbReference>
<dbReference type="Pfam" id="PF06821">
    <property type="entry name" value="Ser_hydrolase"/>
    <property type="match status" value="1"/>
</dbReference>
<evidence type="ECO:0000313" key="2">
    <source>
        <dbReference type="Proteomes" id="UP000241085"/>
    </source>
</evidence>
<sequence>MSSHLLIVHGYRASVRAHWFPWLEREAESLGATVTRVVLPDAMAPDAAAWRSSVAEALGAARGPGRLVVVAHSLGCVTALRAIAATGTRVDAAVLVSGFVEPLPALPALDAFLGEDPGAVIAEAGPHLGAVHVVRSDDDPFVPATATDALASALGAPVDVVPGGRHFLASEGFTELPVVGRLVRSLL</sequence>
<accession>A0A2T4UPS5</accession>
<dbReference type="InterPro" id="IPR010662">
    <property type="entry name" value="RBBP9/YdeN"/>
</dbReference>
<reference evidence="1 2" key="1">
    <citation type="submission" date="2018-03" db="EMBL/GenBank/DDBJ databases">
        <title>Bacteriophage NCPPB3778 and a type I-E CRISPR drive the evolution of the US Biological Select Agent, Rathayibacter toxicus.</title>
        <authorList>
            <person name="Davis E.W.II."/>
            <person name="Tabima J.F."/>
            <person name="Weisberg A.J."/>
            <person name="Dantas Lopes L."/>
            <person name="Wiseman M.S."/>
            <person name="Wiseman M.S."/>
            <person name="Pupko T."/>
            <person name="Belcher M.S."/>
            <person name="Sechler A.J."/>
            <person name="Tancos M.A."/>
            <person name="Schroeder B.K."/>
            <person name="Murray T.D."/>
            <person name="Luster D.G."/>
            <person name="Schneider W.L."/>
            <person name="Rogers E."/>
            <person name="Andreote F.D."/>
            <person name="Grunwald N.J."/>
            <person name="Putnam M.L."/>
            <person name="Chang J.H."/>
        </authorList>
    </citation>
    <scope>NUCLEOTIDE SEQUENCE [LARGE SCALE GENOMIC DNA]</scope>
    <source>
        <strain evidence="1 2">DSM 15933</strain>
    </source>
</reference>
<proteinExistence type="predicted"/>